<dbReference type="InterPro" id="IPR050951">
    <property type="entry name" value="Retrovirus_Pol_polyprotein"/>
</dbReference>
<comment type="caution">
    <text evidence="1">The sequence shown here is derived from an EMBL/GenBank/DDBJ whole genome shotgun (WGS) entry which is preliminary data.</text>
</comment>
<dbReference type="Proteomes" id="UP001283361">
    <property type="component" value="Unassembled WGS sequence"/>
</dbReference>
<proteinExistence type="predicted"/>
<dbReference type="AlphaFoldDB" id="A0AAE0Y2W5"/>
<sequence length="113" mass="12901">MKRARNILASKTKARAHESIFWPNLTEGIEGYIKKCQTYTHYQCNNIKEPLKPHPVPQAPWKKLGMNIYSLMAAGKDYLVVVDYFSKYPEITQLDGKTVSSAIRGPKPILARH</sequence>
<reference evidence="1" key="1">
    <citation type="journal article" date="2023" name="G3 (Bethesda)">
        <title>A reference genome for the long-term kleptoplast-retaining sea slug Elysia crispata morphotype clarki.</title>
        <authorList>
            <person name="Eastman K.E."/>
            <person name="Pendleton A.L."/>
            <person name="Shaikh M.A."/>
            <person name="Suttiyut T."/>
            <person name="Ogas R."/>
            <person name="Tomko P."/>
            <person name="Gavelis G."/>
            <person name="Widhalm J.R."/>
            <person name="Wisecaver J.H."/>
        </authorList>
    </citation>
    <scope>NUCLEOTIDE SEQUENCE</scope>
    <source>
        <strain evidence="1">ECLA1</strain>
    </source>
</reference>
<name>A0AAE0Y2W5_9GAST</name>
<keyword evidence="2" id="KW-1185">Reference proteome</keyword>
<evidence type="ECO:0008006" key="3">
    <source>
        <dbReference type="Google" id="ProtNLM"/>
    </source>
</evidence>
<evidence type="ECO:0000313" key="1">
    <source>
        <dbReference type="EMBL" id="KAK3731256.1"/>
    </source>
</evidence>
<evidence type="ECO:0000313" key="2">
    <source>
        <dbReference type="Proteomes" id="UP001283361"/>
    </source>
</evidence>
<accession>A0AAE0Y2W5</accession>
<dbReference type="PANTHER" id="PTHR37984:SF5">
    <property type="entry name" value="PROTEIN NYNRIN-LIKE"/>
    <property type="match status" value="1"/>
</dbReference>
<protein>
    <recommendedName>
        <fullName evidence="3">Integrase zinc-binding domain-containing protein</fullName>
    </recommendedName>
</protein>
<dbReference type="PANTHER" id="PTHR37984">
    <property type="entry name" value="PROTEIN CBG26694"/>
    <property type="match status" value="1"/>
</dbReference>
<dbReference type="EMBL" id="JAWDGP010007018">
    <property type="protein sequence ID" value="KAK3731256.1"/>
    <property type="molecule type" value="Genomic_DNA"/>
</dbReference>
<gene>
    <name evidence="1" type="ORF">RRG08_025799</name>
</gene>
<organism evidence="1 2">
    <name type="scientific">Elysia crispata</name>
    <name type="common">lettuce slug</name>
    <dbReference type="NCBI Taxonomy" id="231223"/>
    <lineage>
        <taxon>Eukaryota</taxon>
        <taxon>Metazoa</taxon>
        <taxon>Spiralia</taxon>
        <taxon>Lophotrochozoa</taxon>
        <taxon>Mollusca</taxon>
        <taxon>Gastropoda</taxon>
        <taxon>Heterobranchia</taxon>
        <taxon>Euthyneura</taxon>
        <taxon>Panpulmonata</taxon>
        <taxon>Sacoglossa</taxon>
        <taxon>Placobranchoidea</taxon>
        <taxon>Plakobranchidae</taxon>
        <taxon>Elysia</taxon>
    </lineage>
</organism>